<dbReference type="InterPro" id="IPR021235">
    <property type="entry name" value="DUF2637"/>
</dbReference>
<feature type="transmembrane region" description="Helical" evidence="1">
    <location>
        <begin position="112"/>
        <end position="130"/>
    </location>
</feature>
<dbReference type="GO" id="GO:0003677">
    <property type="term" value="F:DNA binding"/>
    <property type="evidence" value="ECO:0007669"/>
    <property type="project" value="InterPro"/>
</dbReference>
<name>A0A8F3IKB3_9CAUD</name>
<keyword evidence="1" id="KW-0812">Transmembrane</keyword>
<feature type="domain" description="HTH iclR-type" evidence="2">
    <location>
        <begin position="193"/>
        <end position="223"/>
    </location>
</feature>
<keyword evidence="4" id="KW-1185">Reference proteome</keyword>
<evidence type="ECO:0000259" key="2">
    <source>
        <dbReference type="Pfam" id="PF09339"/>
    </source>
</evidence>
<dbReference type="EMBL" id="MW862981">
    <property type="protein sequence ID" value="QWY81876.1"/>
    <property type="molecule type" value="Genomic_DNA"/>
</dbReference>
<reference evidence="3" key="1">
    <citation type="submission" date="2021-04" db="EMBL/GenBank/DDBJ databases">
        <authorList>
            <person name="Ulbrich M."/>
            <person name="Aldana K.S."/>
            <person name="Brown J.W."/>
            <person name="Campbell D.M."/>
            <person name="Chai A.E."/>
            <person name="Dalson K.A."/>
            <person name="Dembinski E."/>
            <person name="Gomez D.E."/>
            <person name="Gupta K."/>
            <person name="Guyot M."/>
            <person name="Hocutt K.M."/>
            <person name="Holsinger J.M."/>
            <person name="Ibarra L.A."/>
            <person name="Jeon T.-Y."/>
            <person name="Mackenzie M."/>
            <person name="Marquez I.-P.P."/>
            <person name="Mathenge R.W."/>
            <person name="Mo B.F."/>
            <person name="Nelson S."/>
            <person name="Zepeda J."/>
            <person name="Zhang L.J."/>
            <person name="Ngo R."/>
            <person name="Tse V.Y."/>
            <person name="Garlena R.A."/>
            <person name="Russell D.A."/>
            <person name="Pope W.H."/>
            <person name="Jacobs-Sera D."/>
            <person name="Hatfull G.F."/>
            <person name="Reddi K."/>
            <person name="Moberg-Parker J."/>
            <person name="Freise A.C."/>
        </authorList>
    </citation>
    <scope>NUCLEOTIDE SEQUENCE</scope>
</reference>
<dbReference type="Pfam" id="PF10935">
    <property type="entry name" value="DUF2637"/>
    <property type="match status" value="1"/>
</dbReference>
<organism evidence="3 4">
    <name type="scientific">Microbacterium phage Honk</name>
    <dbReference type="NCBI Taxonomy" id="2836095"/>
    <lineage>
        <taxon>Viruses</taxon>
        <taxon>Duplodnaviria</taxon>
        <taxon>Heunggongvirae</taxon>
        <taxon>Uroviricota</taxon>
        <taxon>Caudoviricetes</taxon>
        <taxon>Casidaviridae</taxon>
        <taxon>Honkvirus</taxon>
        <taxon>Honkvirus honk</taxon>
    </lineage>
</organism>
<sequence>MSHRPARINPDSLGALVVSVTLTALLAGVSFLLSFNGLSDAATWANVPAWLAWGIPAYVDGAILVYTVAALIFRARGESARLAWASLALYASLSVAANGVHAWDAAPEELKAALGVVLAALAPVAVLLTTHTLARLIVAPPAAELVEEPAPVEVETFPSELPVEWLDEPVVVPRPEPEPEPEPVPARPAHEHIRALAKAHPELSIRAIAAEVGVSKSTVSRVLGRHPDEDTAAPSLAIA</sequence>
<keyword evidence="1" id="KW-1133">Transmembrane helix</keyword>
<feature type="transmembrane region" description="Helical" evidence="1">
    <location>
        <begin position="12"/>
        <end position="35"/>
    </location>
</feature>
<protein>
    <submittedName>
        <fullName evidence="3">Membrane protein</fullName>
    </submittedName>
</protein>
<dbReference type="GO" id="GO:0006355">
    <property type="term" value="P:regulation of DNA-templated transcription"/>
    <property type="evidence" value="ECO:0007669"/>
    <property type="project" value="InterPro"/>
</dbReference>
<gene>
    <name evidence="3" type="primary">53</name>
    <name evidence="3" type="ORF">SEA_HONK_53</name>
</gene>
<proteinExistence type="predicted"/>
<evidence type="ECO:0000313" key="4">
    <source>
        <dbReference type="Proteomes" id="UP000693682"/>
    </source>
</evidence>
<dbReference type="Gene3D" id="1.10.260.40">
    <property type="entry name" value="lambda repressor-like DNA-binding domains"/>
    <property type="match status" value="1"/>
</dbReference>
<dbReference type="InterPro" id="IPR010982">
    <property type="entry name" value="Lambda_DNA-bd_dom_sf"/>
</dbReference>
<feature type="transmembrane region" description="Helical" evidence="1">
    <location>
        <begin position="55"/>
        <end position="75"/>
    </location>
</feature>
<evidence type="ECO:0000313" key="3">
    <source>
        <dbReference type="EMBL" id="QWY81876.1"/>
    </source>
</evidence>
<dbReference type="Pfam" id="PF09339">
    <property type="entry name" value="HTH_IclR"/>
    <property type="match status" value="1"/>
</dbReference>
<evidence type="ECO:0000256" key="1">
    <source>
        <dbReference type="SAM" id="Phobius"/>
    </source>
</evidence>
<dbReference type="InterPro" id="IPR005471">
    <property type="entry name" value="Tscrpt_reg_IclR_N"/>
</dbReference>
<keyword evidence="1" id="KW-0472">Membrane</keyword>
<feature type="transmembrane region" description="Helical" evidence="1">
    <location>
        <begin position="82"/>
        <end position="100"/>
    </location>
</feature>
<dbReference type="Proteomes" id="UP000693682">
    <property type="component" value="Segment"/>
</dbReference>
<accession>A0A8F3IKB3</accession>